<feature type="transmembrane region" description="Helical" evidence="9">
    <location>
        <begin position="29"/>
        <end position="49"/>
    </location>
</feature>
<dbReference type="InterPro" id="IPR035906">
    <property type="entry name" value="MetI-like_sf"/>
</dbReference>
<dbReference type="GO" id="GO:0043190">
    <property type="term" value="C:ATP-binding cassette (ABC) transporter complex"/>
    <property type="evidence" value="ECO:0007669"/>
    <property type="project" value="InterPro"/>
</dbReference>
<accession>A0A2U2AHU4</accession>
<evidence type="ECO:0000256" key="9">
    <source>
        <dbReference type="RuleBase" id="RU363032"/>
    </source>
</evidence>
<evidence type="ECO:0000256" key="1">
    <source>
        <dbReference type="ARBA" id="ARBA00004429"/>
    </source>
</evidence>
<evidence type="ECO:0000256" key="6">
    <source>
        <dbReference type="ARBA" id="ARBA00022970"/>
    </source>
</evidence>
<keyword evidence="6" id="KW-0029">Amino-acid transport</keyword>
<keyword evidence="7 9" id="KW-1133">Transmembrane helix</keyword>
<dbReference type="PANTHER" id="PTHR30614">
    <property type="entry name" value="MEMBRANE COMPONENT OF AMINO ACID ABC TRANSPORTER"/>
    <property type="match status" value="1"/>
</dbReference>
<feature type="transmembrane region" description="Helical" evidence="9">
    <location>
        <begin position="61"/>
        <end position="84"/>
    </location>
</feature>
<dbReference type="GO" id="GO:0006865">
    <property type="term" value="P:amino acid transport"/>
    <property type="evidence" value="ECO:0007669"/>
    <property type="project" value="UniProtKB-KW"/>
</dbReference>
<dbReference type="InterPro" id="IPR000515">
    <property type="entry name" value="MetI-like"/>
</dbReference>
<keyword evidence="12" id="KW-1185">Reference proteome</keyword>
<dbReference type="AlphaFoldDB" id="A0A2U2AHU4"/>
<comment type="subcellular location">
    <subcellularLocation>
        <location evidence="1">Cell inner membrane</location>
        <topology evidence="1">Multi-pass membrane protein</topology>
    </subcellularLocation>
    <subcellularLocation>
        <location evidence="9">Cell membrane</location>
        <topology evidence="9">Multi-pass membrane protein</topology>
    </subcellularLocation>
</comment>
<reference evidence="11 12" key="1">
    <citation type="journal article" date="2018" name="Genome Announc.">
        <title>Ignatzschineria cameli sp. nov., isolated from necrotic foot tissue of dromedaries (Camelus dromedarius) and associated maggots (Wohlfahrtia species) in Dubai.</title>
        <authorList>
            <person name="Tsang C.C."/>
            <person name="Tang J.Y."/>
            <person name="Fong J.Y."/>
            <person name="Kinne J."/>
            <person name="Lee H.H."/>
            <person name="Joseph M."/>
            <person name="Jose S."/>
            <person name="Schuster R.K."/>
            <person name="Tang Y."/>
            <person name="Sivakumar S."/>
            <person name="Chen J.H."/>
            <person name="Teng J.L."/>
            <person name="Lau S.K."/>
            <person name="Wernery U."/>
            <person name="Woo P.C."/>
        </authorList>
    </citation>
    <scope>NUCLEOTIDE SEQUENCE [LARGE SCALE GENOMIC DNA]</scope>
    <source>
        <strain evidence="11 12">KCTC 22643</strain>
    </source>
</reference>
<comment type="similarity">
    <text evidence="2">Belongs to the binding-protein-dependent transport system permease family. HisMQ subfamily.</text>
</comment>
<protein>
    <submittedName>
        <fullName evidence="11">Amino acid ABC transporter permease</fullName>
    </submittedName>
</protein>
<evidence type="ECO:0000256" key="3">
    <source>
        <dbReference type="ARBA" id="ARBA00022448"/>
    </source>
</evidence>
<evidence type="ECO:0000256" key="8">
    <source>
        <dbReference type="ARBA" id="ARBA00023136"/>
    </source>
</evidence>
<proteinExistence type="inferred from homology"/>
<feature type="transmembrane region" description="Helical" evidence="9">
    <location>
        <begin position="209"/>
        <end position="230"/>
    </location>
</feature>
<dbReference type="InterPro" id="IPR010065">
    <property type="entry name" value="AA_ABC_transptr_permease_3TM"/>
</dbReference>
<evidence type="ECO:0000256" key="5">
    <source>
        <dbReference type="ARBA" id="ARBA00022692"/>
    </source>
</evidence>
<sequence length="243" mass="27303">MFGLDFSMLLQEAVINETYLDWLLEGAKWTIISSSSSWILALALGIIIGTIRTLPSRTLRFIGATYVECLRNVPLIVQLFFWYYVWPNLMPETIGNWIKSQDPLVQMMTAGILCLGLFTSARIAEQVRSSIESLAGGQLRAALATGLTLPQAYRYVILPQALRIILPPMTSELLNIFKNSSVLQTIGLAELTRQAAQINDYTAKAYESFFLVTIAYIIINVTLMFIMKLIERWTQLPSLKEGA</sequence>
<dbReference type="RefSeq" id="WP_109236831.1">
    <property type="nucleotide sequence ID" value="NZ_BMXZ01000006.1"/>
</dbReference>
<dbReference type="EMBL" id="QEWR01000008">
    <property type="protein sequence ID" value="PWD82228.1"/>
    <property type="molecule type" value="Genomic_DNA"/>
</dbReference>
<dbReference type="InterPro" id="IPR043429">
    <property type="entry name" value="ArtM/GltK/GlnP/TcyL/YhdX-like"/>
</dbReference>
<comment type="caution">
    <text evidence="11">The sequence shown here is derived from an EMBL/GenBank/DDBJ whole genome shotgun (WGS) entry which is preliminary data.</text>
</comment>
<keyword evidence="5 9" id="KW-0812">Transmembrane</keyword>
<evidence type="ECO:0000313" key="12">
    <source>
        <dbReference type="Proteomes" id="UP000244948"/>
    </source>
</evidence>
<gene>
    <name evidence="11" type="ORF">DC082_09845</name>
</gene>
<dbReference type="NCBIfam" id="TIGR01726">
    <property type="entry name" value="HEQRo_perm_3TM"/>
    <property type="match status" value="1"/>
</dbReference>
<feature type="domain" description="ABC transmembrane type-1" evidence="10">
    <location>
        <begin position="27"/>
        <end position="227"/>
    </location>
</feature>
<dbReference type="SUPFAM" id="SSF161098">
    <property type="entry name" value="MetI-like"/>
    <property type="match status" value="1"/>
</dbReference>
<keyword evidence="3 9" id="KW-0813">Transport</keyword>
<evidence type="ECO:0000256" key="7">
    <source>
        <dbReference type="ARBA" id="ARBA00022989"/>
    </source>
</evidence>
<dbReference type="PANTHER" id="PTHR30614:SF42">
    <property type="entry name" value="GLUTAMATE_ASPARTATE IMPORT PERMEASE PROTEIN GLTJ"/>
    <property type="match status" value="1"/>
</dbReference>
<evidence type="ECO:0000256" key="4">
    <source>
        <dbReference type="ARBA" id="ARBA00022475"/>
    </source>
</evidence>
<feature type="transmembrane region" description="Helical" evidence="9">
    <location>
        <begin position="104"/>
        <end position="124"/>
    </location>
</feature>
<organism evidence="11 12">
    <name type="scientific">Ignatzschineria indica</name>
    <dbReference type="NCBI Taxonomy" id="472583"/>
    <lineage>
        <taxon>Bacteria</taxon>
        <taxon>Pseudomonadati</taxon>
        <taxon>Pseudomonadota</taxon>
        <taxon>Gammaproteobacteria</taxon>
        <taxon>Cardiobacteriales</taxon>
        <taxon>Ignatzschineriaceae</taxon>
        <taxon>Ignatzschineria</taxon>
    </lineage>
</organism>
<dbReference type="Gene3D" id="1.10.3720.10">
    <property type="entry name" value="MetI-like"/>
    <property type="match status" value="1"/>
</dbReference>
<evidence type="ECO:0000313" key="11">
    <source>
        <dbReference type="EMBL" id="PWD82228.1"/>
    </source>
</evidence>
<evidence type="ECO:0000259" key="10">
    <source>
        <dbReference type="PROSITE" id="PS50928"/>
    </source>
</evidence>
<name>A0A2U2AHU4_9GAMM</name>
<evidence type="ECO:0000256" key="2">
    <source>
        <dbReference type="ARBA" id="ARBA00010072"/>
    </source>
</evidence>
<keyword evidence="4" id="KW-1003">Cell membrane</keyword>
<dbReference type="CDD" id="cd06261">
    <property type="entry name" value="TM_PBP2"/>
    <property type="match status" value="1"/>
</dbReference>
<dbReference type="Pfam" id="PF00528">
    <property type="entry name" value="BPD_transp_1"/>
    <property type="match status" value="1"/>
</dbReference>
<keyword evidence="8 9" id="KW-0472">Membrane</keyword>
<dbReference type="GO" id="GO:0022857">
    <property type="term" value="F:transmembrane transporter activity"/>
    <property type="evidence" value="ECO:0007669"/>
    <property type="project" value="InterPro"/>
</dbReference>
<dbReference type="Proteomes" id="UP000244948">
    <property type="component" value="Unassembled WGS sequence"/>
</dbReference>
<dbReference type="PROSITE" id="PS50928">
    <property type="entry name" value="ABC_TM1"/>
    <property type="match status" value="1"/>
</dbReference>